<name>A0A2H5Y8R4_9CHLR</name>
<evidence type="ECO:0000256" key="1">
    <source>
        <dbReference type="SAM" id="MobiDB-lite"/>
    </source>
</evidence>
<evidence type="ECO:0000313" key="2">
    <source>
        <dbReference type="EMBL" id="GBD09845.1"/>
    </source>
</evidence>
<gene>
    <name evidence="2" type="ORF">HRbin22_02106</name>
</gene>
<protein>
    <submittedName>
        <fullName evidence="2">Uncharacterized protein</fullName>
    </submittedName>
</protein>
<feature type="compositionally biased region" description="Pro residues" evidence="1">
    <location>
        <begin position="79"/>
        <end position="93"/>
    </location>
</feature>
<feature type="region of interest" description="Disordered" evidence="1">
    <location>
        <begin position="72"/>
        <end position="93"/>
    </location>
</feature>
<reference evidence="3" key="1">
    <citation type="submission" date="2017-09" db="EMBL/GenBank/DDBJ databases">
        <title>Metaegenomics of thermophilic ammonia-oxidizing enrichment culture.</title>
        <authorList>
            <person name="Kato S."/>
            <person name="Suzuki K."/>
        </authorList>
    </citation>
    <scope>NUCLEOTIDE SEQUENCE [LARGE SCALE GENOMIC DNA]</scope>
</reference>
<dbReference type="Proteomes" id="UP000236642">
    <property type="component" value="Unassembled WGS sequence"/>
</dbReference>
<dbReference type="AlphaFoldDB" id="A0A2H5Y8R4"/>
<dbReference type="PROSITE" id="PS51257">
    <property type="entry name" value="PROKAR_LIPOPROTEIN"/>
    <property type="match status" value="1"/>
</dbReference>
<sequence length="248" mass="27470">MLRRLIWGVAPLLLVIGASGCALGRGITPSPTVPPGAETRWAPQTITPFSSPTTTSEAVEGIPTPPLTFTPPAAVEGKPTPPGGKTPWTPPPTFTLPPPRTSWQVYEFPEAGVRLQVPSEWKVFRQPGAYRVVVTGEGEYYEERIMVTFCCVELPRTLPEFQEAIGPYWRTLHAENFVVKPLQGKGWRGVAVWHLPNTCLDVYIPSLEIVRQITFWPILCEPDGEHLVPLGQKILDSIEIFPPSGEWK</sequence>
<organism evidence="2 3">
    <name type="scientific">Candidatus Thermoflexus japonica</name>
    <dbReference type="NCBI Taxonomy" id="2035417"/>
    <lineage>
        <taxon>Bacteria</taxon>
        <taxon>Bacillati</taxon>
        <taxon>Chloroflexota</taxon>
        <taxon>Thermoflexia</taxon>
        <taxon>Thermoflexales</taxon>
        <taxon>Thermoflexaceae</taxon>
        <taxon>Thermoflexus</taxon>
    </lineage>
</organism>
<comment type="caution">
    <text evidence="2">The sequence shown here is derived from an EMBL/GenBank/DDBJ whole genome shotgun (WGS) entry which is preliminary data.</text>
</comment>
<dbReference type="EMBL" id="BEHY01000073">
    <property type="protein sequence ID" value="GBD09845.1"/>
    <property type="molecule type" value="Genomic_DNA"/>
</dbReference>
<evidence type="ECO:0000313" key="3">
    <source>
        <dbReference type="Proteomes" id="UP000236642"/>
    </source>
</evidence>
<accession>A0A2H5Y8R4</accession>
<proteinExistence type="predicted"/>